<dbReference type="AlphaFoldDB" id="A0A846MSX1"/>
<feature type="active site" description="Nucleophile" evidence="4">
    <location>
        <position position="300"/>
    </location>
</feature>
<dbReference type="InterPro" id="IPR029055">
    <property type="entry name" value="Ntn_hydrolases_N"/>
</dbReference>
<organism evidence="6 7">
    <name type="scientific">Thermonema lapsum</name>
    <dbReference type="NCBI Taxonomy" id="28195"/>
    <lineage>
        <taxon>Bacteria</taxon>
        <taxon>Pseudomonadati</taxon>
        <taxon>Bacteroidota</taxon>
        <taxon>Cytophagia</taxon>
        <taxon>Cytophagales</taxon>
        <taxon>Thermonemataceae</taxon>
        <taxon>Thermonema</taxon>
    </lineage>
</organism>
<dbReference type="SUPFAM" id="SSF56235">
    <property type="entry name" value="N-terminal nucleophile aminohydrolases (Ntn hydrolases)"/>
    <property type="match status" value="1"/>
</dbReference>
<comment type="cofactor">
    <cofactor evidence="5">
        <name>Ca(2+)</name>
        <dbReference type="ChEBI" id="CHEBI:29108"/>
    </cofactor>
    <text evidence="5">Binds 1 Ca(2+) ion per dimer.</text>
</comment>
<evidence type="ECO:0000313" key="7">
    <source>
        <dbReference type="Proteomes" id="UP000537126"/>
    </source>
</evidence>
<keyword evidence="3" id="KW-0865">Zymogen</keyword>
<dbReference type="InterPro" id="IPR043146">
    <property type="entry name" value="Penicillin_amidase_N_B-knob"/>
</dbReference>
<proteinExistence type="inferred from homology"/>
<dbReference type="PIRSF" id="PIRSF001227">
    <property type="entry name" value="Pen_acylase"/>
    <property type="match status" value="1"/>
</dbReference>
<reference evidence="6 7" key="1">
    <citation type="submission" date="2020-03" db="EMBL/GenBank/DDBJ databases">
        <title>Genomic Encyclopedia of Type Strains, Phase IV (KMG-IV): sequencing the most valuable type-strain genomes for metagenomic binning, comparative biology and taxonomic classification.</title>
        <authorList>
            <person name="Goeker M."/>
        </authorList>
    </citation>
    <scope>NUCLEOTIDE SEQUENCE [LARGE SCALE GENOMIC DNA]</scope>
    <source>
        <strain evidence="6 7">DSM 5718</strain>
    </source>
</reference>
<evidence type="ECO:0000256" key="1">
    <source>
        <dbReference type="ARBA" id="ARBA00006586"/>
    </source>
</evidence>
<gene>
    <name evidence="6" type="ORF">FHS56_002080</name>
</gene>
<evidence type="ECO:0000256" key="2">
    <source>
        <dbReference type="ARBA" id="ARBA00022801"/>
    </source>
</evidence>
<dbReference type="PANTHER" id="PTHR34218">
    <property type="entry name" value="PEPTIDASE S45 PENICILLIN AMIDASE"/>
    <property type="match status" value="1"/>
</dbReference>
<dbReference type="Pfam" id="PF01804">
    <property type="entry name" value="Penicil_amidase"/>
    <property type="match status" value="1"/>
</dbReference>
<evidence type="ECO:0000256" key="3">
    <source>
        <dbReference type="ARBA" id="ARBA00023145"/>
    </source>
</evidence>
<comment type="similarity">
    <text evidence="1">Belongs to the peptidase S45 family.</text>
</comment>
<evidence type="ECO:0000256" key="5">
    <source>
        <dbReference type="PIRSR" id="PIRSR001227-2"/>
    </source>
</evidence>
<dbReference type="CDD" id="cd03747">
    <property type="entry name" value="Ntn_PGA_like"/>
    <property type="match status" value="1"/>
</dbReference>
<feature type="binding site" evidence="5">
    <location>
        <position position="372"/>
    </location>
    <ligand>
        <name>Ca(2+)</name>
        <dbReference type="ChEBI" id="CHEBI:29108"/>
    </ligand>
</feature>
<dbReference type="GO" id="GO:0008953">
    <property type="term" value="F:penicillin amidase activity"/>
    <property type="evidence" value="ECO:0007669"/>
    <property type="project" value="UniProtKB-EC"/>
</dbReference>
<dbReference type="Gene3D" id="2.30.120.10">
    <property type="match status" value="1"/>
</dbReference>
<comment type="caution">
    <text evidence="6">The sequence shown here is derived from an EMBL/GenBank/DDBJ whole genome shotgun (WGS) entry which is preliminary data.</text>
</comment>
<dbReference type="EMBL" id="JAASRN010000003">
    <property type="protein sequence ID" value="NIK74555.1"/>
    <property type="molecule type" value="Genomic_DNA"/>
</dbReference>
<keyword evidence="2 6" id="KW-0378">Hydrolase</keyword>
<feature type="binding site" evidence="5">
    <location>
        <position position="375"/>
    </location>
    <ligand>
        <name>Ca(2+)</name>
        <dbReference type="ChEBI" id="CHEBI:29108"/>
    </ligand>
</feature>
<dbReference type="InterPro" id="IPR014395">
    <property type="entry name" value="Pen/GL7ACA/AHL_acylase"/>
</dbReference>
<dbReference type="Proteomes" id="UP000537126">
    <property type="component" value="Unassembled WGS sequence"/>
</dbReference>
<evidence type="ECO:0000313" key="6">
    <source>
        <dbReference type="EMBL" id="NIK74555.1"/>
    </source>
</evidence>
<dbReference type="GO" id="GO:0017000">
    <property type="term" value="P:antibiotic biosynthetic process"/>
    <property type="evidence" value="ECO:0007669"/>
    <property type="project" value="InterPro"/>
</dbReference>
<protein>
    <submittedName>
        <fullName evidence="6">Penicillin amidase</fullName>
        <ecNumber evidence="6">3.5.1.11</ecNumber>
    </submittedName>
</protein>
<keyword evidence="7" id="KW-1185">Reference proteome</keyword>
<dbReference type="Gene3D" id="1.10.1400.10">
    <property type="match status" value="1"/>
</dbReference>
<accession>A0A846MSX1</accession>
<dbReference type="RefSeq" id="WP_166920435.1">
    <property type="nucleotide sequence ID" value="NZ_JAASRN010000003.1"/>
</dbReference>
<name>A0A846MSX1_9BACT</name>
<dbReference type="GO" id="GO:0046872">
    <property type="term" value="F:metal ion binding"/>
    <property type="evidence" value="ECO:0007669"/>
    <property type="project" value="UniProtKB-KW"/>
</dbReference>
<dbReference type="InterPro" id="IPR002692">
    <property type="entry name" value="S45"/>
</dbReference>
<sequence length="833" mass="95205">MFRWIFTLILNFLTFALVYSLHHRLSEVPLLKKHIPQELQTLPPIGKFFDPFKGFWANAEPPVASKKVQQLSLPGLHDEVSILFDDRLVPHIFAKNDHDLYYAQGYVTAMHRLWQMDFQTRAAAGRLSEIVGERALDFDRFQRRIGMVYAAEKALEAHMADSVCRMVMEAYTEGVNAYIAQIDEGSLPLEYKILDYKPEAWSPLKTALLLKYMAFDLSANGSSDYSLSYALAQYGKATIDSVFSNRPYREVPVIPEDTPLDFKPLPVPKQPKDIDSVLSGMAQLLVKTGTTQEKNYPKGSNNWAISGKKSVTGRPLLANDPHLQLRLPSIWYEVQLHAPGCNVYGVSLPGAPGVVIGFNERIAWGVTNSYADVLDLYRIEFKDKTYKEYRFNGQWKAVEMRKEVIQLRNGESVVEEVPYTVWGPVAVTKRPLPNLGLQLPPAHAIKWVAHEPSVELKTFYLLNRATNYDDFVKALEYFACPSQNFVYADSENNIALWVNGRHPLRWKEQGKFILPGTDSSYAWQGYLPHAHNPHVLNPKRGFVSSANQHSVSEKQYPYYLGWDYVSADRGLRINEVLSGLRRASFEDMRSLQNDELNVLAREVLPFLLARLRGSKLKGNYQKAFELLENWNFENNAQSIAATIFEEWWDNFTRSIWYDDFPAPMRYPELEMTLRLAVIDTTARWFDDRQTIEVEDYRAIAIRSFQQTIDQLQNKYGNIGEDWQWWKHKNTHIDHLAKIPGFGTGPLEIGGGSRMVNATGSTHGPSWRMVVQLGEVVQAWGIYPGGQSGNPGSPFYDNMIETWRVGSLATLLFLSRPEEIAENRLLYQLKLSKP</sequence>
<dbReference type="EC" id="3.5.1.11" evidence="6"/>
<dbReference type="Gene3D" id="3.60.20.10">
    <property type="entry name" value="Glutamine Phosphoribosylpyrophosphate, subunit 1, domain 1"/>
    <property type="match status" value="1"/>
</dbReference>
<dbReference type="InterPro" id="IPR043147">
    <property type="entry name" value="Penicillin_amidase_A-knob"/>
</dbReference>
<keyword evidence="5" id="KW-0106">Calcium</keyword>
<dbReference type="InterPro" id="IPR023343">
    <property type="entry name" value="Penicillin_amidase_dom1"/>
</dbReference>
<evidence type="ECO:0000256" key="4">
    <source>
        <dbReference type="PIRSR" id="PIRSR001227-1"/>
    </source>
</evidence>
<dbReference type="PANTHER" id="PTHR34218:SF4">
    <property type="entry name" value="ACYL-HOMOSERINE LACTONE ACYLASE QUIP"/>
    <property type="match status" value="1"/>
</dbReference>
<dbReference type="Gene3D" id="1.10.439.10">
    <property type="entry name" value="Penicillin Amidohydrolase, domain 1"/>
    <property type="match status" value="1"/>
</dbReference>
<keyword evidence="5" id="KW-0479">Metal-binding</keyword>